<dbReference type="Proteomes" id="UP000797356">
    <property type="component" value="Chromosome 13"/>
</dbReference>
<comment type="caution">
    <text evidence="3">The sequence shown here is derived from an EMBL/GenBank/DDBJ whole genome shotgun (WGS) entry which is preliminary data.</text>
</comment>
<evidence type="ECO:0000313" key="4">
    <source>
        <dbReference type="Proteomes" id="UP000797356"/>
    </source>
</evidence>
<dbReference type="PROSITE" id="PS00018">
    <property type="entry name" value="EF_HAND_1"/>
    <property type="match status" value="1"/>
</dbReference>
<dbReference type="SMART" id="SM00054">
    <property type="entry name" value="EFh"/>
    <property type="match status" value="1"/>
</dbReference>
<dbReference type="EMBL" id="CM017884">
    <property type="protein sequence ID" value="KAG1366620.1"/>
    <property type="molecule type" value="Genomic_DNA"/>
</dbReference>
<dbReference type="Pfam" id="PF13202">
    <property type="entry name" value="EF-hand_5"/>
    <property type="match status" value="1"/>
</dbReference>
<proteinExistence type="predicted"/>
<keyword evidence="4" id="KW-1185">Reference proteome</keyword>
<dbReference type="Gene3D" id="1.10.238.10">
    <property type="entry name" value="EF-hand"/>
    <property type="match status" value="1"/>
</dbReference>
<name>A0A8K0IT22_COCNU</name>
<protein>
    <submittedName>
        <fullName evidence="3">Calmodulin-1</fullName>
    </submittedName>
</protein>
<evidence type="ECO:0000313" key="3">
    <source>
        <dbReference type="EMBL" id="KAG1366620.1"/>
    </source>
</evidence>
<reference evidence="3" key="1">
    <citation type="journal article" date="2017" name="Gigascience">
        <title>The genome draft of coconut (Cocos nucifera).</title>
        <authorList>
            <person name="Xiao Y."/>
            <person name="Xu P."/>
            <person name="Fan H."/>
            <person name="Baudouin L."/>
            <person name="Xia W."/>
            <person name="Bocs S."/>
            <person name="Xu J."/>
            <person name="Li Q."/>
            <person name="Guo A."/>
            <person name="Zhou L."/>
            <person name="Li J."/>
            <person name="Wu Y."/>
            <person name="Ma Z."/>
            <person name="Armero A."/>
            <person name="Issali A.E."/>
            <person name="Liu N."/>
            <person name="Peng M."/>
            <person name="Yang Y."/>
        </authorList>
    </citation>
    <scope>NUCLEOTIDE SEQUENCE</scope>
    <source>
        <tissue evidence="3">Spear leaf of Hainan Tall coconut</tissue>
    </source>
</reference>
<keyword evidence="1" id="KW-0106">Calcium</keyword>
<accession>A0A8K0IT22</accession>
<dbReference type="InterPro" id="IPR018247">
    <property type="entry name" value="EF_Hand_1_Ca_BS"/>
</dbReference>
<gene>
    <name evidence="3" type="ORF">COCNU_13G004100</name>
</gene>
<organism evidence="3 4">
    <name type="scientific">Cocos nucifera</name>
    <name type="common">Coconut palm</name>
    <dbReference type="NCBI Taxonomy" id="13894"/>
    <lineage>
        <taxon>Eukaryota</taxon>
        <taxon>Viridiplantae</taxon>
        <taxon>Streptophyta</taxon>
        <taxon>Embryophyta</taxon>
        <taxon>Tracheophyta</taxon>
        <taxon>Spermatophyta</taxon>
        <taxon>Magnoliopsida</taxon>
        <taxon>Liliopsida</taxon>
        <taxon>Arecaceae</taxon>
        <taxon>Arecoideae</taxon>
        <taxon>Cocoseae</taxon>
        <taxon>Attaleinae</taxon>
        <taxon>Cocos</taxon>
    </lineage>
</organism>
<reference evidence="3" key="2">
    <citation type="submission" date="2019-07" db="EMBL/GenBank/DDBJ databases">
        <authorList>
            <person name="Yang Y."/>
            <person name="Bocs S."/>
            <person name="Baudouin L."/>
        </authorList>
    </citation>
    <scope>NUCLEOTIDE SEQUENCE</scope>
    <source>
        <tissue evidence="3">Spear leaf of Hainan Tall coconut</tissue>
    </source>
</reference>
<dbReference type="GO" id="GO:0005509">
    <property type="term" value="F:calcium ion binding"/>
    <property type="evidence" value="ECO:0007669"/>
    <property type="project" value="InterPro"/>
</dbReference>
<sequence length="95" mass="11016">MVLYGLGTSGHSCAMSEQEFRAWLQKVDVNGDGRISRQELKDALRVIGMNCAWWKAWRTKKYADLNHNNYIDGEQEIKKLIEYAAKRWGIVVRKA</sequence>
<dbReference type="InterPro" id="IPR011992">
    <property type="entry name" value="EF-hand-dom_pair"/>
</dbReference>
<dbReference type="PROSITE" id="PS50222">
    <property type="entry name" value="EF_HAND_2"/>
    <property type="match status" value="1"/>
</dbReference>
<feature type="domain" description="EF-hand" evidence="2">
    <location>
        <begin position="15"/>
        <end position="50"/>
    </location>
</feature>
<dbReference type="SUPFAM" id="SSF47473">
    <property type="entry name" value="EF-hand"/>
    <property type="match status" value="1"/>
</dbReference>
<dbReference type="InterPro" id="IPR002048">
    <property type="entry name" value="EF_hand_dom"/>
</dbReference>
<evidence type="ECO:0000256" key="1">
    <source>
        <dbReference type="ARBA" id="ARBA00022837"/>
    </source>
</evidence>
<dbReference type="OrthoDB" id="1914225at2759"/>
<evidence type="ECO:0000259" key="2">
    <source>
        <dbReference type="PROSITE" id="PS50222"/>
    </source>
</evidence>
<dbReference type="AlphaFoldDB" id="A0A8K0IT22"/>